<name>A0A4R3T7A9_9FIRM</name>
<accession>A0A4R3T7A9</accession>
<sequence length="350" mass="40567">MTKVEFINHKDQPLYATIKDVNNKDLATKRPEVFDNDYDGHSILSLADIIAMVFPNGDVTQKPMLYIRHTDMIKNQYRFGDIVELGDTYLDVQKGVYHEEEIAQAGTKISEYHEFEDGMYGFESKEPFSQLKFNEDYFTAKEGNVFSIKGEGWPKTIFEHQSMYNHVATIIRPATVSGVYEGKPIFGLGEHDRLFIPTEINGFDGITNNFGYVYMNMMGIREDGRREQALISLEFSGKIFAYYYIDGEEPILTDHVTMEAEWEHLPYVNDGTCVFKDAIFRFCGKEFHFEGKWGCKGFTPKPRVEKHGQSQIFGTWYEGKIPYRHRVYLTFGENMEAYDVKLKELGFDVK</sequence>
<gene>
    <name evidence="1" type="ORF">EDD61_11714</name>
</gene>
<dbReference type="AlphaFoldDB" id="A0A4R3T7A9"/>
<evidence type="ECO:0008006" key="3">
    <source>
        <dbReference type="Google" id="ProtNLM"/>
    </source>
</evidence>
<dbReference type="Proteomes" id="UP000295773">
    <property type="component" value="Unassembled WGS sequence"/>
</dbReference>
<dbReference type="GeneID" id="73794315"/>
<comment type="caution">
    <text evidence="1">The sequence shown here is derived from an EMBL/GenBank/DDBJ whole genome shotgun (WGS) entry which is preliminary data.</text>
</comment>
<keyword evidence="2" id="KW-1185">Reference proteome</keyword>
<evidence type="ECO:0000313" key="1">
    <source>
        <dbReference type="EMBL" id="TCU57628.1"/>
    </source>
</evidence>
<organism evidence="1 2">
    <name type="scientific">Longicatena caecimuris</name>
    <dbReference type="NCBI Taxonomy" id="1796635"/>
    <lineage>
        <taxon>Bacteria</taxon>
        <taxon>Bacillati</taxon>
        <taxon>Bacillota</taxon>
        <taxon>Erysipelotrichia</taxon>
        <taxon>Erysipelotrichales</taxon>
        <taxon>Erysipelotrichaceae</taxon>
        <taxon>Longicatena</taxon>
    </lineage>
</organism>
<protein>
    <recommendedName>
        <fullName evidence="3">Tocopherol cyclase-like protein</fullName>
    </recommendedName>
</protein>
<reference evidence="1 2" key="1">
    <citation type="submission" date="2019-03" db="EMBL/GenBank/DDBJ databases">
        <title>Genomic Encyclopedia of Type Strains, Phase IV (KMG-IV): sequencing the most valuable type-strain genomes for metagenomic binning, comparative biology and taxonomic classification.</title>
        <authorList>
            <person name="Goeker M."/>
        </authorList>
    </citation>
    <scope>NUCLEOTIDE SEQUENCE [LARGE SCALE GENOMIC DNA]</scope>
    <source>
        <strain evidence="1 2">DSM 29481</strain>
    </source>
</reference>
<evidence type="ECO:0000313" key="2">
    <source>
        <dbReference type="Proteomes" id="UP000295773"/>
    </source>
</evidence>
<proteinExistence type="predicted"/>
<dbReference type="RefSeq" id="WP_008691028.1">
    <property type="nucleotide sequence ID" value="NZ_AP024510.1"/>
</dbReference>
<dbReference type="EMBL" id="SMBP01000017">
    <property type="protein sequence ID" value="TCU57628.1"/>
    <property type="molecule type" value="Genomic_DNA"/>
</dbReference>